<evidence type="ECO:0000313" key="5">
    <source>
        <dbReference type="Proteomes" id="UP000245207"/>
    </source>
</evidence>
<feature type="chain" id="PRO_5015433431" evidence="3">
    <location>
        <begin position="27"/>
        <end position="150"/>
    </location>
</feature>
<evidence type="ECO:0000256" key="2">
    <source>
        <dbReference type="RuleBase" id="RU004328"/>
    </source>
</evidence>
<reference evidence="4 5" key="1">
    <citation type="journal article" date="2018" name="Mol. Plant">
        <title>The genome of Artemisia annua provides insight into the evolution of Asteraceae family and artemisinin biosynthesis.</title>
        <authorList>
            <person name="Shen Q."/>
            <person name="Zhang L."/>
            <person name="Liao Z."/>
            <person name="Wang S."/>
            <person name="Yan T."/>
            <person name="Shi P."/>
            <person name="Liu M."/>
            <person name="Fu X."/>
            <person name="Pan Q."/>
            <person name="Wang Y."/>
            <person name="Lv Z."/>
            <person name="Lu X."/>
            <person name="Zhang F."/>
            <person name="Jiang W."/>
            <person name="Ma Y."/>
            <person name="Chen M."/>
            <person name="Hao X."/>
            <person name="Li L."/>
            <person name="Tang Y."/>
            <person name="Lv G."/>
            <person name="Zhou Y."/>
            <person name="Sun X."/>
            <person name="Brodelius P.E."/>
            <person name="Rose J.K.C."/>
            <person name="Tang K."/>
        </authorList>
    </citation>
    <scope>NUCLEOTIDE SEQUENCE [LARGE SCALE GENOMIC DNA]</scope>
    <source>
        <strain evidence="5">cv. Huhao1</strain>
        <tissue evidence="4">Leaf</tissue>
    </source>
</reference>
<dbReference type="PANTHER" id="PTHR11240">
    <property type="entry name" value="RIBONUCLEASE T2"/>
    <property type="match status" value="1"/>
</dbReference>
<evidence type="ECO:0000256" key="1">
    <source>
        <dbReference type="ARBA" id="ARBA00007469"/>
    </source>
</evidence>
<dbReference type="Gene3D" id="3.90.730.10">
    <property type="entry name" value="Ribonuclease T2-like"/>
    <property type="match status" value="1"/>
</dbReference>
<sequence length="150" mass="16612">MNIQSKNGLLLIKLLTLNSLLVLCASQDFDFFYFVQQQCTNWLLESCKTTLDQHGYFSTALNLETEIDILKALQNAGIQPNGQTYSLSSIKDAIKGASGYNPWIQCNKDESGNSQLYQIYLCVDSSASAFIECPVFPHGSCGSSIEFPSF</sequence>
<gene>
    <name evidence="4" type="ORF">CTI12_AA445330</name>
</gene>
<keyword evidence="3" id="KW-0732">Signal</keyword>
<dbReference type="OrthoDB" id="435754at2759"/>
<dbReference type="InterPro" id="IPR036430">
    <property type="entry name" value="RNase_T2-like_sf"/>
</dbReference>
<dbReference type="GO" id="GO:0033897">
    <property type="term" value="F:ribonuclease T2 activity"/>
    <property type="evidence" value="ECO:0007669"/>
    <property type="project" value="InterPro"/>
</dbReference>
<dbReference type="GO" id="GO:0006401">
    <property type="term" value="P:RNA catabolic process"/>
    <property type="evidence" value="ECO:0007669"/>
    <property type="project" value="TreeGrafter"/>
</dbReference>
<name>A0A2U1KW41_ARTAN</name>
<comment type="similarity">
    <text evidence="1 2">Belongs to the RNase T2 family.</text>
</comment>
<dbReference type="GO" id="GO:0003723">
    <property type="term" value="F:RNA binding"/>
    <property type="evidence" value="ECO:0007669"/>
    <property type="project" value="InterPro"/>
</dbReference>
<organism evidence="4 5">
    <name type="scientific">Artemisia annua</name>
    <name type="common">Sweet wormwood</name>
    <dbReference type="NCBI Taxonomy" id="35608"/>
    <lineage>
        <taxon>Eukaryota</taxon>
        <taxon>Viridiplantae</taxon>
        <taxon>Streptophyta</taxon>
        <taxon>Embryophyta</taxon>
        <taxon>Tracheophyta</taxon>
        <taxon>Spermatophyta</taxon>
        <taxon>Magnoliopsida</taxon>
        <taxon>eudicotyledons</taxon>
        <taxon>Gunneridae</taxon>
        <taxon>Pentapetalae</taxon>
        <taxon>asterids</taxon>
        <taxon>campanulids</taxon>
        <taxon>Asterales</taxon>
        <taxon>Asteraceae</taxon>
        <taxon>Asteroideae</taxon>
        <taxon>Anthemideae</taxon>
        <taxon>Artemisiinae</taxon>
        <taxon>Artemisia</taxon>
    </lineage>
</organism>
<evidence type="ECO:0000256" key="3">
    <source>
        <dbReference type="SAM" id="SignalP"/>
    </source>
</evidence>
<dbReference type="SUPFAM" id="SSF55895">
    <property type="entry name" value="Ribonuclease Rh-like"/>
    <property type="match status" value="1"/>
</dbReference>
<protein>
    <submittedName>
        <fullName evidence="4">Ribonuclease 1</fullName>
    </submittedName>
</protein>
<evidence type="ECO:0000313" key="4">
    <source>
        <dbReference type="EMBL" id="PWA40979.1"/>
    </source>
</evidence>
<keyword evidence="5" id="KW-1185">Reference proteome</keyword>
<dbReference type="GO" id="GO:0005576">
    <property type="term" value="C:extracellular region"/>
    <property type="evidence" value="ECO:0007669"/>
    <property type="project" value="TreeGrafter"/>
</dbReference>
<dbReference type="PANTHER" id="PTHR11240:SF72">
    <property type="entry name" value="RIBONUCLEASE 1"/>
    <property type="match status" value="1"/>
</dbReference>
<comment type="caution">
    <text evidence="4">The sequence shown here is derived from an EMBL/GenBank/DDBJ whole genome shotgun (WGS) entry which is preliminary data.</text>
</comment>
<dbReference type="Pfam" id="PF00445">
    <property type="entry name" value="Ribonuclease_T2"/>
    <property type="match status" value="1"/>
</dbReference>
<accession>A0A2U1KW41</accession>
<dbReference type="AlphaFoldDB" id="A0A2U1KW41"/>
<dbReference type="EMBL" id="PKPP01013404">
    <property type="protein sequence ID" value="PWA40979.1"/>
    <property type="molecule type" value="Genomic_DNA"/>
</dbReference>
<dbReference type="InterPro" id="IPR001568">
    <property type="entry name" value="RNase_T2-like"/>
</dbReference>
<feature type="signal peptide" evidence="3">
    <location>
        <begin position="1"/>
        <end position="26"/>
    </location>
</feature>
<proteinExistence type="inferred from homology"/>
<dbReference type="Proteomes" id="UP000245207">
    <property type="component" value="Unassembled WGS sequence"/>
</dbReference>